<dbReference type="InterPro" id="IPR029063">
    <property type="entry name" value="SAM-dependent_MTases_sf"/>
</dbReference>
<dbReference type="KEGG" id="cace:CACET_c19580"/>
<dbReference type="EC" id="2.1.1.-" evidence="1"/>
<gene>
    <name evidence="1" type="primary">ytqB</name>
    <name evidence="1" type="ORF">CACET_c19580</name>
</gene>
<dbReference type="SUPFAM" id="SSF53335">
    <property type="entry name" value="S-adenosyl-L-methionine-dependent methyltransferases"/>
    <property type="match status" value="1"/>
</dbReference>
<dbReference type="EMBL" id="CP009687">
    <property type="protein sequence ID" value="AKL95406.1"/>
    <property type="molecule type" value="Genomic_DNA"/>
</dbReference>
<sequence>MRNQGILKATNFVQELLKNKIPTGGTVIDGTMGNGNDTLFLYKQVGDSGKVYAFDLQVMALENTRRIFRENNVFIDNKPIQLILDGHENIGNYVKEAIDGAMFNLGYLPSGDKNIVTRPETTLQAIKSTLELLKKGGMMSLVLYYGHPGGIEEKNSILDYVGQLESKKYLVMECSYINHENNPPIILLIEKK</sequence>
<dbReference type="STRING" id="84022.CACET_c19580"/>
<dbReference type="PATRIC" id="fig|84022.5.peg.17"/>
<keyword evidence="1" id="KW-0489">Methyltransferase</keyword>
<dbReference type="Proteomes" id="UP000035704">
    <property type="component" value="Chromosome"/>
</dbReference>
<reference evidence="1 2" key="1">
    <citation type="submission" date="2014-10" db="EMBL/GenBank/DDBJ databases">
        <title>Genome sequence of Clostridium aceticum DSM 1496.</title>
        <authorList>
            <person name="Poehlein A."/>
            <person name="Schiel-Bengelsdorf B."/>
            <person name="Gottschalk G."/>
            <person name="Duerre P."/>
            <person name="Daniel R."/>
        </authorList>
    </citation>
    <scope>NUCLEOTIDE SEQUENCE [LARGE SCALE GENOMIC DNA]</scope>
    <source>
        <strain evidence="1 2">DSM 1496</strain>
    </source>
</reference>
<organism evidence="1 2">
    <name type="scientific">Clostridium aceticum</name>
    <dbReference type="NCBI Taxonomy" id="84022"/>
    <lineage>
        <taxon>Bacteria</taxon>
        <taxon>Bacillati</taxon>
        <taxon>Bacillota</taxon>
        <taxon>Clostridia</taxon>
        <taxon>Eubacteriales</taxon>
        <taxon>Clostridiaceae</taxon>
        <taxon>Clostridium</taxon>
    </lineage>
</organism>
<dbReference type="Pfam" id="PF06962">
    <property type="entry name" value="rRNA_methylase"/>
    <property type="match status" value="1"/>
</dbReference>
<evidence type="ECO:0000313" key="1">
    <source>
        <dbReference type="EMBL" id="AKL95406.1"/>
    </source>
</evidence>
<evidence type="ECO:0000313" key="2">
    <source>
        <dbReference type="Proteomes" id="UP000035704"/>
    </source>
</evidence>
<protein>
    <submittedName>
        <fullName evidence="1">rRNA methylase YtqB</fullName>
        <ecNumber evidence="1">2.1.1.-</ecNumber>
    </submittedName>
</protein>
<dbReference type="RefSeq" id="WP_044822870.1">
    <property type="nucleotide sequence ID" value="NZ_CP009687.1"/>
</dbReference>
<name>A0A0D8II00_9CLOT</name>
<accession>A0A0D8II00</accession>
<keyword evidence="2" id="KW-1185">Reference proteome</keyword>
<dbReference type="GO" id="GO:0032259">
    <property type="term" value="P:methylation"/>
    <property type="evidence" value="ECO:0007669"/>
    <property type="project" value="UniProtKB-KW"/>
</dbReference>
<dbReference type="AlphaFoldDB" id="A0A0D8II00"/>
<dbReference type="PANTHER" id="PTHR35276:SF1">
    <property type="entry name" value="TRNA (MNM(5)S(2)U34)-METHYLTRANSFERASE, CHLOROPLASTIC"/>
    <property type="match status" value="1"/>
</dbReference>
<dbReference type="InterPro" id="IPR010719">
    <property type="entry name" value="MnmM_MeTrfase"/>
</dbReference>
<dbReference type="OrthoDB" id="9792989at2"/>
<dbReference type="GO" id="GO:0008168">
    <property type="term" value="F:methyltransferase activity"/>
    <property type="evidence" value="ECO:0007669"/>
    <property type="project" value="UniProtKB-KW"/>
</dbReference>
<proteinExistence type="predicted"/>
<dbReference type="Gene3D" id="3.40.50.150">
    <property type="entry name" value="Vaccinia Virus protein VP39"/>
    <property type="match status" value="1"/>
</dbReference>
<dbReference type="PANTHER" id="PTHR35276">
    <property type="entry name" value="S-ADENOSYL-L-METHIONINE-DEPENDENT METHYLTRANSFERASES SUPERFAMILY PROTEIN"/>
    <property type="match status" value="1"/>
</dbReference>
<keyword evidence="1" id="KW-0808">Transferase</keyword>